<feature type="compositionally biased region" description="Polar residues" evidence="1">
    <location>
        <begin position="1"/>
        <end position="14"/>
    </location>
</feature>
<evidence type="ECO:0000313" key="3">
    <source>
        <dbReference type="Proteomes" id="UP000325313"/>
    </source>
</evidence>
<evidence type="ECO:0000256" key="1">
    <source>
        <dbReference type="SAM" id="MobiDB-lite"/>
    </source>
</evidence>
<sequence>MSSLLNRNNESPTAHKSPDSLNELLGALRKSRARESSNPSGVKPRNNVEPSKRHTADSIKKNHNNQLTAKTMLFYLPLRRGRYPDPTMIPPRAENDSARGRPFIIRKDRGPRAEWFQLEVDTLFFPWVHQSPKAKSFKRVRPRAETVSARGRSGLFWASVSPGSIIASRPRASYTFDLELKVFQLEVDAGCSGPQFPLGSS</sequence>
<dbReference type="EMBL" id="VDEP01000273">
    <property type="protein sequence ID" value="KAA1114010.1"/>
    <property type="molecule type" value="Genomic_DNA"/>
</dbReference>
<accession>A0A5B0QLG4</accession>
<comment type="caution">
    <text evidence="2">The sequence shown here is derived from an EMBL/GenBank/DDBJ whole genome shotgun (WGS) entry which is preliminary data.</text>
</comment>
<dbReference type="Proteomes" id="UP000325313">
    <property type="component" value="Unassembled WGS sequence"/>
</dbReference>
<dbReference type="AlphaFoldDB" id="A0A5B0QLG4"/>
<gene>
    <name evidence="2" type="ORF">PGTUg99_002404</name>
</gene>
<reference evidence="2 3" key="1">
    <citation type="submission" date="2019-05" db="EMBL/GenBank/DDBJ databases">
        <title>Emergence of the Ug99 lineage of the wheat stem rust pathogen through somatic hybridization.</title>
        <authorList>
            <person name="Li F."/>
            <person name="Upadhyaya N.M."/>
            <person name="Sperschneider J."/>
            <person name="Matny O."/>
            <person name="Nguyen-Phuc H."/>
            <person name="Mago R."/>
            <person name="Raley C."/>
            <person name="Miller M.E."/>
            <person name="Silverstein K.A.T."/>
            <person name="Henningsen E."/>
            <person name="Hirsch C.D."/>
            <person name="Visser B."/>
            <person name="Pretorius Z.A."/>
            <person name="Steffenson B.J."/>
            <person name="Schwessinger B."/>
            <person name="Dodds P.N."/>
            <person name="Figueroa M."/>
        </authorList>
    </citation>
    <scope>NUCLEOTIDE SEQUENCE [LARGE SCALE GENOMIC DNA]</scope>
    <source>
        <strain evidence="2 3">Ug99</strain>
    </source>
</reference>
<protein>
    <submittedName>
        <fullName evidence="2">Uncharacterized protein</fullName>
    </submittedName>
</protein>
<feature type="region of interest" description="Disordered" evidence="1">
    <location>
        <begin position="1"/>
        <end position="64"/>
    </location>
</feature>
<feature type="compositionally biased region" description="Basic and acidic residues" evidence="1">
    <location>
        <begin position="50"/>
        <end position="60"/>
    </location>
</feature>
<organism evidence="2 3">
    <name type="scientific">Puccinia graminis f. sp. tritici</name>
    <dbReference type="NCBI Taxonomy" id="56615"/>
    <lineage>
        <taxon>Eukaryota</taxon>
        <taxon>Fungi</taxon>
        <taxon>Dikarya</taxon>
        <taxon>Basidiomycota</taxon>
        <taxon>Pucciniomycotina</taxon>
        <taxon>Pucciniomycetes</taxon>
        <taxon>Pucciniales</taxon>
        <taxon>Pucciniaceae</taxon>
        <taxon>Puccinia</taxon>
    </lineage>
</organism>
<proteinExistence type="predicted"/>
<evidence type="ECO:0000313" key="2">
    <source>
        <dbReference type="EMBL" id="KAA1114010.1"/>
    </source>
</evidence>
<name>A0A5B0QLG4_PUCGR</name>